<dbReference type="SUPFAM" id="SSF55785">
    <property type="entry name" value="PYP-like sensor domain (PAS domain)"/>
    <property type="match status" value="1"/>
</dbReference>
<evidence type="ECO:0000313" key="6">
    <source>
        <dbReference type="Proteomes" id="UP000276260"/>
    </source>
</evidence>
<evidence type="ECO:0000259" key="3">
    <source>
        <dbReference type="PROSITE" id="PS50113"/>
    </source>
</evidence>
<dbReference type="InterPro" id="IPR013655">
    <property type="entry name" value="PAS_fold_3"/>
</dbReference>
<gene>
    <name evidence="5" type="ORF">EIK76_13945</name>
</gene>
<evidence type="ECO:0000256" key="1">
    <source>
        <dbReference type="ARBA" id="ARBA00001946"/>
    </source>
</evidence>
<dbReference type="Pfam" id="PF08447">
    <property type="entry name" value="PAS_3"/>
    <property type="match status" value="1"/>
</dbReference>
<dbReference type="SMART" id="SM00267">
    <property type="entry name" value="GGDEF"/>
    <property type="match status" value="1"/>
</dbReference>
<dbReference type="AlphaFoldDB" id="A0A3P3QGC7"/>
<dbReference type="RefSeq" id="WP_046518504.1">
    <property type="nucleotide sequence ID" value="NZ_LAVS01000002.1"/>
</dbReference>
<accession>A0A3P3QGC7</accession>
<dbReference type="InterPro" id="IPR000700">
    <property type="entry name" value="PAS-assoc_C"/>
</dbReference>
<keyword evidence="6" id="KW-1185">Reference proteome</keyword>
<feature type="domain" description="PAC" evidence="3">
    <location>
        <begin position="78"/>
        <end position="126"/>
    </location>
</feature>
<dbReference type="PROSITE" id="PS50113">
    <property type="entry name" value="PAC"/>
    <property type="match status" value="1"/>
</dbReference>
<dbReference type="InterPro" id="IPR043128">
    <property type="entry name" value="Rev_trsase/Diguanyl_cyclase"/>
</dbReference>
<dbReference type="OrthoDB" id="5623169at2"/>
<comment type="caution">
    <text evidence="5">The sequence shown here is derived from an EMBL/GenBank/DDBJ whole genome shotgun (WGS) entry which is preliminary data.</text>
</comment>
<reference evidence="5 6" key="1">
    <citation type="submission" date="2018-11" db="EMBL/GenBank/DDBJ databases">
        <title>Draft genome analysis of Rheinheimera mesophila isolated from an industrial waste site.</title>
        <authorList>
            <person name="Yu Q."/>
            <person name="Qi Y."/>
            <person name="Zhang H."/>
            <person name="Lu Y."/>
            <person name="Pu J."/>
        </authorList>
    </citation>
    <scope>NUCLEOTIDE SEQUENCE [LARGE SCALE GENOMIC DNA]</scope>
    <source>
        <strain evidence="5 6">IITR13</strain>
    </source>
</reference>
<dbReference type="PROSITE" id="PS50887">
    <property type="entry name" value="GGDEF"/>
    <property type="match status" value="1"/>
</dbReference>
<dbReference type="Gene3D" id="3.30.450.20">
    <property type="entry name" value="PAS domain"/>
    <property type="match status" value="1"/>
</dbReference>
<comment type="cofactor">
    <cofactor evidence="1">
        <name>Mg(2+)</name>
        <dbReference type="ChEBI" id="CHEBI:18420"/>
    </cofactor>
</comment>
<dbReference type="NCBIfam" id="TIGR00229">
    <property type="entry name" value="sensory_box"/>
    <property type="match status" value="1"/>
</dbReference>
<feature type="domain" description="PAS" evidence="2">
    <location>
        <begin position="5"/>
        <end position="75"/>
    </location>
</feature>
<dbReference type="InterPro" id="IPR000014">
    <property type="entry name" value="PAS"/>
</dbReference>
<dbReference type="Gene3D" id="3.30.70.270">
    <property type="match status" value="1"/>
</dbReference>
<dbReference type="FunFam" id="3.30.70.270:FF:000001">
    <property type="entry name" value="Diguanylate cyclase domain protein"/>
    <property type="match status" value="1"/>
</dbReference>
<feature type="domain" description="GGDEF" evidence="4">
    <location>
        <begin position="158"/>
        <end position="291"/>
    </location>
</feature>
<dbReference type="InterPro" id="IPR000160">
    <property type="entry name" value="GGDEF_dom"/>
</dbReference>
<dbReference type="Proteomes" id="UP000276260">
    <property type="component" value="Unassembled WGS sequence"/>
</dbReference>
<dbReference type="CDD" id="cd00130">
    <property type="entry name" value="PAS"/>
    <property type="match status" value="1"/>
</dbReference>
<sequence length="301" mass="33746">MPSRSLTSLSDYIDQLLEAICVVDAQGRFVYLSSGCERIFGYKSEEMIGRPMIELVHPEDRERTLLAASEIMAGEHKIDFENRYIRKDGQIAHIQWSARWSEDQKVRVAVARDITKHKQLLQQLQHIAFYDPLTQLPNRALFEDRLQQSLARARRELSQLALCFVDLDKFKEINDQYGHAAGDACLQTVAQRLLGAIRETDTVARLGGDEFVLVMDAITDEVAVFSALHQLLAKIQQPFMFKQQALQICASIGIALFPADGQDQASLLAAADMAMYKAKQAGGNRLCIATELLQDAGKNYG</sequence>
<dbReference type="SUPFAM" id="SSF55073">
    <property type="entry name" value="Nucleotide cyclase"/>
    <property type="match status" value="1"/>
</dbReference>
<evidence type="ECO:0000259" key="4">
    <source>
        <dbReference type="PROSITE" id="PS50887"/>
    </source>
</evidence>
<dbReference type="InterPro" id="IPR052155">
    <property type="entry name" value="Biofilm_reg_signaling"/>
</dbReference>
<dbReference type="PANTHER" id="PTHR44757">
    <property type="entry name" value="DIGUANYLATE CYCLASE DGCP"/>
    <property type="match status" value="1"/>
</dbReference>
<dbReference type="InterPro" id="IPR029787">
    <property type="entry name" value="Nucleotide_cyclase"/>
</dbReference>
<protein>
    <submittedName>
        <fullName evidence="5">Diguanylate cyclase</fullName>
    </submittedName>
</protein>
<evidence type="ECO:0000259" key="2">
    <source>
        <dbReference type="PROSITE" id="PS50112"/>
    </source>
</evidence>
<dbReference type="SMART" id="SM00091">
    <property type="entry name" value="PAS"/>
    <property type="match status" value="1"/>
</dbReference>
<dbReference type="GO" id="GO:0003824">
    <property type="term" value="F:catalytic activity"/>
    <property type="evidence" value="ECO:0007669"/>
    <property type="project" value="UniProtKB-ARBA"/>
</dbReference>
<dbReference type="NCBIfam" id="TIGR00254">
    <property type="entry name" value="GGDEF"/>
    <property type="match status" value="1"/>
</dbReference>
<dbReference type="CDD" id="cd01949">
    <property type="entry name" value="GGDEF"/>
    <property type="match status" value="1"/>
</dbReference>
<proteinExistence type="predicted"/>
<organism evidence="5 6">
    <name type="scientific">Rheinheimera mesophila</name>
    <dbReference type="NCBI Taxonomy" id="1547515"/>
    <lineage>
        <taxon>Bacteria</taxon>
        <taxon>Pseudomonadati</taxon>
        <taxon>Pseudomonadota</taxon>
        <taxon>Gammaproteobacteria</taxon>
        <taxon>Chromatiales</taxon>
        <taxon>Chromatiaceae</taxon>
        <taxon>Rheinheimera</taxon>
    </lineage>
</organism>
<dbReference type="PROSITE" id="PS50112">
    <property type="entry name" value="PAS"/>
    <property type="match status" value="1"/>
</dbReference>
<dbReference type="InterPro" id="IPR035965">
    <property type="entry name" value="PAS-like_dom_sf"/>
</dbReference>
<evidence type="ECO:0000313" key="5">
    <source>
        <dbReference type="EMBL" id="RRJ19549.1"/>
    </source>
</evidence>
<name>A0A3P3QGC7_9GAMM</name>
<dbReference type="EMBL" id="RRCF01000004">
    <property type="protein sequence ID" value="RRJ19549.1"/>
    <property type="molecule type" value="Genomic_DNA"/>
</dbReference>
<dbReference type="Pfam" id="PF00990">
    <property type="entry name" value="GGDEF"/>
    <property type="match status" value="1"/>
</dbReference>
<dbReference type="PANTHER" id="PTHR44757:SF2">
    <property type="entry name" value="BIOFILM ARCHITECTURE MAINTENANCE PROTEIN MBAA"/>
    <property type="match status" value="1"/>
</dbReference>